<feature type="region of interest" description="Disordered" evidence="1">
    <location>
        <begin position="1"/>
        <end position="42"/>
    </location>
</feature>
<proteinExistence type="predicted"/>
<evidence type="ECO:0000313" key="4">
    <source>
        <dbReference type="Proteomes" id="UP000477722"/>
    </source>
</evidence>
<evidence type="ECO:0000259" key="2">
    <source>
        <dbReference type="Pfam" id="PF04738"/>
    </source>
</evidence>
<evidence type="ECO:0000313" key="3">
    <source>
        <dbReference type="EMBL" id="NGO70093.1"/>
    </source>
</evidence>
<feature type="compositionally biased region" description="Pro residues" evidence="1">
    <location>
        <begin position="555"/>
        <end position="567"/>
    </location>
</feature>
<feature type="compositionally biased region" description="Low complexity" evidence="1">
    <location>
        <begin position="449"/>
        <end position="470"/>
    </location>
</feature>
<name>A0A6G4WYL2_9ACTN</name>
<keyword evidence="4" id="KW-1185">Reference proteome</keyword>
<accession>A0A6G4WYL2</accession>
<organism evidence="3 4">
    <name type="scientific">Streptomyces boncukensis</name>
    <dbReference type="NCBI Taxonomy" id="2711219"/>
    <lineage>
        <taxon>Bacteria</taxon>
        <taxon>Bacillati</taxon>
        <taxon>Actinomycetota</taxon>
        <taxon>Actinomycetes</taxon>
        <taxon>Kitasatosporales</taxon>
        <taxon>Streptomycetaceae</taxon>
        <taxon>Streptomyces</taxon>
    </lineage>
</organism>
<feature type="region of interest" description="Disordered" evidence="1">
    <location>
        <begin position="441"/>
        <end position="475"/>
    </location>
</feature>
<dbReference type="AlphaFoldDB" id="A0A6G4WYL2"/>
<dbReference type="EMBL" id="JAAKZZ010000167">
    <property type="protein sequence ID" value="NGO70093.1"/>
    <property type="molecule type" value="Genomic_DNA"/>
</dbReference>
<sequence>MSHSREARLADPADPADPAHPYSGRPGAAPRAHRAAEQDRAVPAPAAMAVGTTALLRIAQLPATEWTAAGSPWLFADADALVAEERDLMERARRLSARLGGEVVPDERLTAAERRAVLALRRGLRAGVVPTSAAETSAGGDAAGGVARVSPALARELVALARRSASLADGRGQFEGMVAAERARVGALLLSRARTLPALRAAVETASPGLLADLGRCADAGEPWDGKRLRNATAALWRALGRAALRTAPGTDSGQLATVPLECAPQGGSADTGRAGCAPVGAGPVAGGPDGSRLLREGARLLAFAAQTTENVHTLWATLRDLDLGPAPADTLLALAPLHHTARDGGLRCAVVGPETSGWRLREVTLPGGPALDAVRTTLAEGARTLAETEAALAGVLRDSARPAMLRVFLTHLLRLGVLQVCAAPAVRLFGWTPVYEAAAPSRQDQRDQQGQQDRQGPSTAAVASPARTARAARHAVSRGRCLDSYRSVDAAVGAGAAERVAYGTRLAARLAALRDAARAGPPPGWQLLDEARSVGPEPRSVVRILADHHLGDGDPPPGPQPGPRPSGWPQSVRPGAAGSRGGAEGAGYARLLAHIARHLGEEQVDVDGALLDEFGAPPVPRHLTAWPVDCLLRPLPGPGAVAVLESVTPAGTLDARFADTLRALHGGYPAARAYRAFLAAVERAARVRFVEVLVPPLDGRAANAVRRPVTTSWCTGDPNTGLYYGRTPHPPRHLPLDRITLRRQGGTLVAEAAGERILPVYHATRAPAPPYDRLLRLLLGAGHPAASPLLRLDGLAHAFPDAVRVPRLTVGGALVVSPAQWRVPRAALWRHSEPEAAKVAALAALRRSAALPRFGFVRARPGAAAVPVDFAALPAVQTLERLCASAPAGADAADLLIEEALPSPGQPPPLRDALHDGAALTAQLVLRLPYDRTPDQLARRAAAVLDGG</sequence>
<comment type="caution">
    <text evidence="3">The sequence shown here is derived from an EMBL/GenBank/DDBJ whole genome shotgun (WGS) entry which is preliminary data.</text>
</comment>
<feature type="domain" description="Lantibiotic dehydratase N-terminal" evidence="2">
    <location>
        <begin position="648"/>
        <end position="858"/>
    </location>
</feature>
<evidence type="ECO:0000256" key="1">
    <source>
        <dbReference type="SAM" id="MobiDB-lite"/>
    </source>
</evidence>
<gene>
    <name evidence="3" type="ORF">G5C65_17375</name>
</gene>
<dbReference type="RefSeq" id="WP_165299766.1">
    <property type="nucleotide sequence ID" value="NZ_JAAKZZ010000167.1"/>
</dbReference>
<protein>
    <recommendedName>
        <fullName evidence="2">Lantibiotic dehydratase N-terminal domain-containing protein</fullName>
    </recommendedName>
</protein>
<dbReference type="Proteomes" id="UP000477722">
    <property type="component" value="Unassembled WGS sequence"/>
</dbReference>
<feature type="compositionally biased region" description="Basic and acidic residues" evidence="1">
    <location>
        <begin position="1"/>
        <end position="11"/>
    </location>
</feature>
<dbReference type="Pfam" id="PF04738">
    <property type="entry name" value="Lant_dehydr_N"/>
    <property type="match status" value="1"/>
</dbReference>
<reference evidence="3 4" key="1">
    <citation type="submission" date="2020-02" db="EMBL/GenBank/DDBJ databases">
        <title>Whole-genome analyses of novel actinobacteria.</title>
        <authorList>
            <person name="Sahin N."/>
            <person name="Tatar D."/>
        </authorList>
    </citation>
    <scope>NUCLEOTIDE SEQUENCE [LARGE SCALE GENOMIC DNA]</scope>
    <source>
        <strain evidence="3 4">SB3404</strain>
    </source>
</reference>
<feature type="region of interest" description="Disordered" evidence="1">
    <location>
        <begin position="549"/>
        <end position="583"/>
    </location>
</feature>
<dbReference type="InterPro" id="IPR006827">
    <property type="entry name" value="Lant_deHydtase_N"/>
</dbReference>
<feature type="compositionally biased region" description="Low complexity" evidence="1">
    <location>
        <begin position="568"/>
        <end position="578"/>
    </location>
</feature>